<evidence type="ECO:0000256" key="7">
    <source>
        <dbReference type="ARBA" id="ARBA00022889"/>
    </source>
</evidence>
<evidence type="ECO:0000259" key="13">
    <source>
        <dbReference type="PROSITE" id="PS50835"/>
    </source>
</evidence>
<keyword evidence="8" id="KW-1133">Transmembrane helix</keyword>
<keyword evidence="5" id="KW-0732">Signal</keyword>
<dbReference type="SUPFAM" id="SSF48726">
    <property type="entry name" value="Immunoglobulin"/>
    <property type="match status" value="4"/>
</dbReference>
<evidence type="ECO:0000256" key="5">
    <source>
        <dbReference type="ARBA" id="ARBA00022729"/>
    </source>
</evidence>
<dbReference type="SMART" id="SM00408">
    <property type="entry name" value="IGc2"/>
    <property type="match status" value="4"/>
</dbReference>
<dbReference type="CDD" id="cd20958">
    <property type="entry name" value="IgI_5_Dscam"/>
    <property type="match status" value="1"/>
</dbReference>
<comment type="subcellular location">
    <subcellularLocation>
        <location evidence="2">Cell membrane</location>
    </subcellularLocation>
    <subcellularLocation>
        <location evidence="1">Membrane</location>
        <topology evidence="1">Single-pass membrane protein</topology>
    </subcellularLocation>
</comment>
<keyword evidence="9" id="KW-0472">Membrane</keyword>
<keyword evidence="7" id="KW-0130">Cell adhesion</keyword>
<dbReference type="Gene3D" id="2.60.40.10">
    <property type="entry name" value="Immunoglobulins"/>
    <property type="match status" value="4"/>
</dbReference>
<accession>A0AAV7I424</accession>
<dbReference type="GO" id="GO:0070593">
    <property type="term" value="P:dendrite self-avoidance"/>
    <property type="evidence" value="ECO:0007669"/>
    <property type="project" value="TreeGrafter"/>
</dbReference>
<name>A0AAV7I424_COTGL</name>
<organism evidence="14 15">
    <name type="scientific">Cotesia glomerata</name>
    <name type="common">Lepidopteran parasitic wasp</name>
    <name type="synonym">Apanteles glomeratus</name>
    <dbReference type="NCBI Taxonomy" id="32391"/>
    <lineage>
        <taxon>Eukaryota</taxon>
        <taxon>Metazoa</taxon>
        <taxon>Ecdysozoa</taxon>
        <taxon>Arthropoda</taxon>
        <taxon>Hexapoda</taxon>
        <taxon>Insecta</taxon>
        <taxon>Pterygota</taxon>
        <taxon>Neoptera</taxon>
        <taxon>Endopterygota</taxon>
        <taxon>Hymenoptera</taxon>
        <taxon>Apocrita</taxon>
        <taxon>Ichneumonoidea</taxon>
        <taxon>Braconidae</taxon>
        <taxon>Microgastrinae</taxon>
        <taxon>Cotesia</taxon>
    </lineage>
</organism>
<feature type="domain" description="Ig-like" evidence="13">
    <location>
        <begin position="107"/>
        <end position="191"/>
    </location>
</feature>
<dbReference type="InterPro" id="IPR013098">
    <property type="entry name" value="Ig_I-set"/>
</dbReference>
<dbReference type="InterPro" id="IPR003599">
    <property type="entry name" value="Ig_sub"/>
</dbReference>
<dbReference type="PANTHER" id="PTHR10075:SF14">
    <property type="entry name" value="CELL ADHESION MOLECULE DSCAM2-RELATED"/>
    <property type="match status" value="1"/>
</dbReference>
<feature type="domain" description="Ig-like" evidence="13">
    <location>
        <begin position="9"/>
        <end position="102"/>
    </location>
</feature>
<keyword evidence="10" id="KW-1015">Disulfide bond</keyword>
<dbReference type="GO" id="GO:0030424">
    <property type="term" value="C:axon"/>
    <property type="evidence" value="ECO:0007669"/>
    <property type="project" value="TreeGrafter"/>
</dbReference>
<dbReference type="GO" id="GO:0007417">
    <property type="term" value="P:central nervous system development"/>
    <property type="evidence" value="ECO:0007669"/>
    <property type="project" value="TreeGrafter"/>
</dbReference>
<evidence type="ECO:0000256" key="6">
    <source>
        <dbReference type="ARBA" id="ARBA00022737"/>
    </source>
</evidence>
<dbReference type="InterPro" id="IPR036179">
    <property type="entry name" value="Ig-like_dom_sf"/>
</dbReference>
<dbReference type="CDD" id="cd20956">
    <property type="entry name" value="IgI_4_Dscam"/>
    <property type="match status" value="1"/>
</dbReference>
<keyword evidence="3" id="KW-1003">Cell membrane</keyword>
<dbReference type="GO" id="GO:0007411">
    <property type="term" value="P:axon guidance"/>
    <property type="evidence" value="ECO:0007669"/>
    <property type="project" value="TreeGrafter"/>
</dbReference>
<dbReference type="Proteomes" id="UP000826195">
    <property type="component" value="Unassembled WGS sequence"/>
</dbReference>
<dbReference type="Pfam" id="PF07679">
    <property type="entry name" value="I-set"/>
    <property type="match status" value="2"/>
</dbReference>
<dbReference type="PANTHER" id="PTHR10075">
    <property type="entry name" value="BASIGIN RELATED"/>
    <property type="match status" value="1"/>
</dbReference>
<dbReference type="GO" id="GO:0007156">
    <property type="term" value="P:homophilic cell adhesion via plasma membrane adhesion molecules"/>
    <property type="evidence" value="ECO:0007669"/>
    <property type="project" value="TreeGrafter"/>
</dbReference>
<keyword evidence="15" id="KW-1185">Reference proteome</keyword>
<evidence type="ECO:0000256" key="9">
    <source>
        <dbReference type="ARBA" id="ARBA00023136"/>
    </source>
</evidence>
<protein>
    <recommendedName>
        <fullName evidence="13">Ig-like domain-containing protein</fullName>
    </recommendedName>
</protein>
<reference evidence="14 15" key="1">
    <citation type="journal article" date="2021" name="J. Hered.">
        <title>A chromosome-level genome assembly of the parasitoid wasp, Cotesia glomerata (Hymenoptera: Braconidae).</title>
        <authorList>
            <person name="Pinto B.J."/>
            <person name="Weis J.J."/>
            <person name="Gamble T."/>
            <person name="Ode P.J."/>
            <person name="Paul R."/>
            <person name="Zaspel J.M."/>
        </authorList>
    </citation>
    <scope>NUCLEOTIDE SEQUENCE [LARGE SCALE GENOMIC DNA]</scope>
    <source>
        <strain evidence="14">CgM1</strain>
    </source>
</reference>
<feature type="domain" description="Ig-like" evidence="13">
    <location>
        <begin position="198"/>
        <end position="287"/>
    </location>
</feature>
<sequence>MLCYTDASPQLVYKFIEQTIQPGPSVSLKCIATGNPTPHFTWTLDGFPLPQNDRFMIGQYVTVHGDVISHVNISTVRVEDGGEYRCTAGNRVAKIHHAARLNIYGLPHVRPMGSYAAVAGETTVIKCPVAGFPIASITWEKDGQVLPTSRRQEVSSNGTLVLHNVDSSTDRGSYTCTAKNKQGHYDSQTVQIEVKVPPKIEPFKFPENIQSGTRVHVTCVVSEGDGPVKITWLKDGRALDPKEATTRRTDEYDLALKIQSASPVHDGNYTCVASNDAAKVYHTASLLVHVPPSIAPFSFNKDLSEGVRAQVACVIEKGDPPFTIIWSKDGEPIATSSPSNFGSASSTVTHKNNLPNNVAGLRVTSMDVHSSTISIDRVTAAHAGNYTCIARNSVAEVASTAQLVVRGKVNFTE</sequence>
<evidence type="ECO:0000256" key="8">
    <source>
        <dbReference type="ARBA" id="ARBA00022989"/>
    </source>
</evidence>
<dbReference type="SMART" id="SM00409">
    <property type="entry name" value="IG"/>
    <property type="match status" value="4"/>
</dbReference>
<dbReference type="FunFam" id="2.60.40.10:FF:000017">
    <property type="entry name" value="Down syndrome cell adhesion molecule b"/>
    <property type="match status" value="1"/>
</dbReference>
<dbReference type="InterPro" id="IPR013783">
    <property type="entry name" value="Ig-like_fold"/>
</dbReference>
<gene>
    <name evidence="14" type="ORF">KQX54_004261</name>
</gene>
<keyword evidence="11" id="KW-0325">Glycoprotein</keyword>
<dbReference type="EMBL" id="JAHXZJ010002237">
    <property type="protein sequence ID" value="KAH0545899.1"/>
    <property type="molecule type" value="Genomic_DNA"/>
</dbReference>
<keyword evidence="12" id="KW-0393">Immunoglobulin domain</keyword>
<keyword evidence="4" id="KW-0812">Transmembrane</keyword>
<evidence type="ECO:0000256" key="12">
    <source>
        <dbReference type="ARBA" id="ARBA00023319"/>
    </source>
</evidence>
<dbReference type="GO" id="GO:0005886">
    <property type="term" value="C:plasma membrane"/>
    <property type="evidence" value="ECO:0007669"/>
    <property type="project" value="UniProtKB-SubCell"/>
</dbReference>
<evidence type="ECO:0000256" key="1">
    <source>
        <dbReference type="ARBA" id="ARBA00004167"/>
    </source>
</evidence>
<evidence type="ECO:0000256" key="11">
    <source>
        <dbReference type="ARBA" id="ARBA00023180"/>
    </source>
</evidence>
<dbReference type="AlphaFoldDB" id="A0AAV7I424"/>
<evidence type="ECO:0000313" key="15">
    <source>
        <dbReference type="Proteomes" id="UP000826195"/>
    </source>
</evidence>
<dbReference type="GO" id="GO:0098632">
    <property type="term" value="F:cell-cell adhesion mediator activity"/>
    <property type="evidence" value="ECO:0007669"/>
    <property type="project" value="TreeGrafter"/>
</dbReference>
<evidence type="ECO:0000313" key="14">
    <source>
        <dbReference type="EMBL" id="KAH0545899.1"/>
    </source>
</evidence>
<evidence type="ECO:0000256" key="4">
    <source>
        <dbReference type="ARBA" id="ARBA00022692"/>
    </source>
</evidence>
<dbReference type="PROSITE" id="PS50835">
    <property type="entry name" value="IG_LIKE"/>
    <property type="match status" value="4"/>
</dbReference>
<keyword evidence="6" id="KW-0677">Repeat</keyword>
<evidence type="ECO:0000256" key="3">
    <source>
        <dbReference type="ARBA" id="ARBA00022475"/>
    </source>
</evidence>
<feature type="domain" description="Ig-like" evidence="13">
    <location>
        <begin position="292"/>
        <end position="404"/>
    </location>
</feature>
<evidence type="ECO:0000256" key="10">
    <source>
        <dbReference type="ARBA" id="ARBA00023157"/>
    </source>
</evidence>
<proteinExistence type="predicted"/>
<dbReference type="InterPro" id="IPR007110">
    <property type="entry name" value="Ig-like_dom"/>
</dbReference>
<dbReference type="FunFam" id="2.60.40.10:FF:000005">
    <property type="entry name" value="Neuronal cell adhesion molecule"/>
    <property type="match status" value="1"/>
</dbReference>
<comment type="caution">
    <text evidence="14">The sequence shown here is derived from an EMBL/GenBank/DDBJ whole genome shotgun (WGS) entry which is preliminary data.</text>
</comment>
<dbReference type="FunFam" id="2.60.40.10:FF:000333">
    <property type="entry name" value="Down syndrome cell adhesion molecule"/>
    <property type="match status" value="2"/>
</dbReference>
<evidence type="ECO:0000256" key="2">
    <source>
        <dbReference type="ARBA" id="ARBA00004236"/>
    </source>
</evidence>
<dbReference type="InterPro" id="IPR003598">
    <property type="entry name" value="Ig_sub2"/>
</dbReference>
<dbReference type="Pfam" id="PF13927">
    <property type="entry name" value="Ig_3"/>
    <property type="match status" value="2"/>
</dbReference>